<evidence type="ECO:0000313" key="9">
    <source>
        <dbReference type="EMBL" id="AEO62380.1"/>
    </source>
</evidence>
<dbReference type="HOGENOM" id="CLU_029002_1_2_1"/>
<keyword evidence="6" id="KW-0482">Metalloprotease</keyword>
<dbReference type="GO" id="GO:0006515">
    <property type="term" value="P:protein quality control for misfolded or incompletely synthesized proteins"/>
    <property type="evidence" value="ECO:0007669"/>
    <property type="project" value="TreeGrafter"/>
</dbReference>
<keyword evidence="3" id="KW-0479">Metal-binding</keyword>
<dbReference type="Proteomes" id="UP000008181">
    <property type="component" value="Chromosome 1"/>
</dbReference>
<keyword evidence="4" id="KW-0378">Hydrolase</keyword>
<feature type="transmembrane region" description="Helical" evidence="7">
    <location>
        <begin position="164"/>
        <end position="181"/>
    </location>
</feature>
<dbReference type="Gene3D" id="3.30.2010.10">
    <property type="entry name" value="Metalloproteases ('zincins'), catalytic domain"/>
    <property type="match status" value="1"/>
</dbReference>
<keyword evidence="7" id="KW-0812">Transmembrane</keyword>
<keyword evidence="7" id="KW-0472">Membrane</keyword>
<feature type="transmembrane region" description="Helical" evidence="7">
    <location>
        <begin position="318"/>
        <end position="340"/>
    </location>
</feature>
<dbReference type="GO" id="GO:0034982">
    <property type="term" value="P:mitochondrial protein processing"/>
    <property type="evidence" value="ECO:0007669"/>
    <property type="project" value="TreeGrafter"/>
</dbReference>
<gene>
    <name evidence="9" type="ORF">THITE_2106482</name>
</gene>
<dbReference type="PANTHER" id="PTHR22726:SF1">
    <property type="entry name" value="METALLOENDOPEPTIDASE OMA1, MITOCHONDRIAL"/>
    <property type="match status" value="1"/>
</dbReference>
<dbReference type="InterPro" id="IPR051156">
    <property type="entry name" value="Mito/Outer_Membr_Metalloprot"/>
</dbReference>
<organism evidence="9 10">
    <name type="scientific">Thermothielavioides terrestris (strain ATCC 38088 / NRRL 8126)</name>
    <name type="common">Thielavia terrestris</name>
    <dbReference type="NCBI Taxonomy" id="578455"/>
    <lineage>
        <taxon>Eukaryota</taxon>
        <taxon>Fungi</taxon>
        <taxon>Dikarya</taxon>
        <taxon>Ascomycota</taxon>
        <taxon>Pezizomycotina</taxon>
        <taxon>Sordariomycetes</taxon>
        <taxon>Sordariomycetidae</taxon>
        <taxon>Sordariales</taxon>
        <taxon>Chaetomiaceae</taxon>
        <taxon>Thermothielavioides</taxon>
        <taxon>Thermothielavioides terrestris</taxon>
    </lineage>
</organism>
<evidence type="ECO:0000256" key="5">
    <source>
        <dbReference type="ARBA" id="ARBA00022833"/>
    </source>
</evidence>
<proteinExistence type="predicted"/>
<evidence type="ECO:0000313" key="10">
    <source>
        <dbReference type="Proteomes" id="UP000008181"/>
    </source>
</evidence>
<keyword evidence="2" id="KW-0645">Protease</keyword>
<name>G2QXR2_THETT</name>
<reference evidence="9 10" key="1">
    <citation type="journal article" date="2011" name="Nat. Biotechnol.">
        <title>Comparative genomic analysis of the thermophilic biomass-degrading fungi Myceliophthora thermophila and Thielavia terrestris.</title>
        <authorList>
            <person name="Berka R.M."/>
            <person name="Grigoriev I.V."/>
            <person name="Otillar R."/>
            <person name="Salamov A."/>
            <person name="Grimwood J."/>
            <person name="Reid I."/>
            <person name="Ishmael N."/>
            <person name="John T."/>
            <person name="Darmond C."/>
            <person name="Moisan M.-C."/>
            <person name="Henrissat B."/>
            <person name="Coutinho P.M."/>
            <person name="Lombard V."/>
            <person name="Natvig D.O."/>
            <person name="Lindquist E."/>
            <person name="Schmutz J."/>
            <person name="Lucas S."/>
            <person name="Harris P."/>
            <person name="Powlowski J."/>
            <person name="Bellemare A."/>
            <person name="Taylor D."/>
            <person name="Butler G."/>
            <person name="de Vries R.P."/>
            <person name="Allijn I.E."/>
            <person name="van den Brink J."/>
            <person name="Ushinsky S."/>
            <person name="Storms R."/>
            <person name="Powell A.J."/>
            <person name="Paulsen I.T."/>
            <person name="Elbourne L.D.H."/>
            <person name="Baker S.E."/>
            <person name="Magnuson J."/>
            <person name="LaBoissiere S."/>
            <person name="Clutterbuck A.J."/>
            <person name="Martinez D."/>
            <person name="Wogulis M."/>
            <person name="de Leon A.L."/>
            <person name="Rey M.W."/>
            <person name="Tsang A."/>
        </authorList>
    </citation>
    <scope>NUCLEOTIDE SEQUENCE [LARGE SCALE GENOMIC DNA]</scope>
    <source>
        <strain evidence="10">ATCC 38088 / NRRL 8126</strain>
    </source>
</reference>
<sequence length="451" mass="50548">MLALPGLRVALPRGCSRRLAVLCRLQAPAAQFSTRAPSLVAAQSILFRRRPSITATQPWQATTTRSFVTTDPALRPTFSLPVTSRPLYGRRHLRHQKLLHQLRPFSVHRPLFQHHQQQNNENRDSNYRAYDADDLRRQVHLARLRDAKPLVHWRGWRAVNTPSTYTVVAVAVAAALAYYFAHLETVPVSGRTRFNAYGAEAARRAGEAEHARLLWELEQKGLRILPAWDPRAARVRRVMRRLVPFSGLRDEQWEVFVVEDDRTANAVVLPGGKVFVFSGILGLAGNDSGLATVLGHEIAHNLAGHHEERLSQNLGSGVLLYSLVILAGAFGLAPILMHYFGSSILNVAFGLPMSRLQESEADYIGLMIMAEACYDPTEAVRFWARMERAMGEDALPEWMGTHPTNANRIRKIQEWLPKALEKRAQSDCSSTTAFADLFRQALRTGHIVITG</sequence>
<dbReference type="PANTHER" id="PTHR22726">
    <property type="entry name" value="METALLOENDOPEPTIDASE OMA1"/>
    <property type="match status" value="1"/>
</dbReference>
<keyword evidence="10" id="KW-1185">Reference proteome</keyword>
<dbReference type="EMBL" id="CP003009">
    <property type="protein sequence ID" value="AEO62380.1"/>
    <property type="molecule type" value="Genomic_DNA"/>
</dbReference>
<evidence type="ECO:0000256" key="4">
    <source>
        <dbReference type="ARBA" id="ARBA00022801"/>
    </source>
</evidence>
<accession>G2QXR2</accession>
<evidence type="ECO:0000256" key="7">
    <source>
        <dbReference type="SAM" id="Phobius"/>
    </source>
</evidence>
<evidence type="ECO:0000259" key="8">
    <source>
        <dbReference type="Pfam" id="PF01435"/>
    </source>
</evidence>
<evidence type="ECO:0000256" key="6">
    <source>
        <dbReference type="ARBA" id="ARBA00023049"/>
    </source>
</evidence>
<evidence type="ECO:0000256" key="3">
    <source>
        <dbReference type="ARBA" id="ARBA00022723"/>
    </source>
</evidence>
<dbReference type="GeneID" id="11523410"/>
<dbReference type="AlphaFoldDB" id="G2QXR2"/>
<evidence type="ECO:0000256" key="1">
    <source>
        <dbReference type="ARBA" id="ARBA00001947"/>
    </source>
</evidence>
<dbReference type="GO" id="GO:0005743">
    <property type="term" value="C:mitochondrial inner membrane"/>
    <property type="evidence" value="ECO:0007669"/>
    <property type="project" value="TreeGrafter"/>
</dbReference>
<comment type="cofactor">
    <cofactor evidence="1">
        <name>Zn(2+)</name>
        <dbReference type="ChEBI" id="CHEBI:29105"/>
    </cofactor>
</comment>
<dbReference type="GO" id="GO:0046872">
    <property type="term" value="F:metal ion binding"/>
    <property type="evidence" value="ECO:0007669"/>
    <property type="project" value="UniProtKB-KW"/>
</dbReference>
<dbReference type="STRING" id="578455.G2QXR2"/>
<feature type="domain" description="Peptidase M48" evidence="8">
    <location>
        <begin position="231"/>
        <end position="415"/>
    </location>
</feature>
<dbReference type="Pfam" id="PF01435">
    <property type="entry name" value="Peptidase_M48"/>
    <property type="match status" value="1"/>
</dbReference>
<dbReference type="OrthoDB" id="7464992at2759"/>
<dbReference type="RefSeq" id="XP_003648716.1">
    <property type="nucleotide sequence ID" value="XM_003648668.1"/>
</dbReference>
<keyword evidence="5" id="KW-0862">Zinc</keyword>
<dbReference type="InterPro" id="IPR001915">
    <property type="entry name" value="Peptidase_M48"/>
</dbReference>
<protein>
    <recommendedName>
        <fullName evidence="8">Peptidase M48 domain-containing protein</fullName>
    </recommendedName>
</protein>
<dbReference type="KEGG" id="ttt:THITE_2106482"/>
<evidence type="ECO:0000256" key="2">
    <source>
        <dbReference type="ARBA" id="ARBA00022670"/>
    </source>
</evidence>
<dbReference type="GO" id="GO:0004222">
    <property type="term" value="F:metalloendopeptidase activity"/>
    <property type="evidence" value="ECO:0007669"/>
    <property type="project" value="InterPro"/>
</dbReference>
<dbReference type="eggNOG" id="KOG2661">
    <property type="taxonomic scope" value="Eukaryota"/>
</dbReference>
<dbReference type="CDD" id="cd07331">
    <property type="entry name" value="M48C_Oma1_like"/>
    <property type="match status" value="1"/>
</dbReference>
<keyword evidence="7" id="KW-1133">Transmembrane helix</keyword>